<proteinExistence type="predicted"/>
<organism evidence="1 2">
    <name type="scientific">Plesiocystis pacifica SIR-1</name>
    <dbReference type="NCBI Taxonomy" id="391625"/>
    <lineage>
        <taxon>Bacteria</taxon>
        <taxon>Pseudomonadati</taxon>
        <taxon>Myxococcota</taxon>
        <taxon>Polyangia</taxon>
        <taxon>Nannocystales</taxon>
        <taxon>Nannocystaceae</taxon>
        <taxon>Plesiocystis</taxon>
    </lineage>
</organism>
<dbReference type="AlphaFoldDB" id="A6GHG7"/>
<keyword evidence="2" id="KW-1185">Reference proteome</keyword>
<comment type="caution">
    <text evidence="1">The sequence shown here is derived from an EMBL/GenBank/DDBJ whole genome shotgun (WGS) entry which is preliminary data.</text>
</comment>
<dbReference type="STRING" id="391625.PPSIR1_06566"/>
<evidence type="ECO:0000313" key="1">
    <source>
        <dbReference type="EMBL" id="EDM74684.1"/>
    </source>
</evidence>
<sequence>MMGAFTQRLRTQTEADAEGPVRWGEGFFDLIPASGPGGEDRKLRFEQIVRQLALELQRANWLS</sequence>
<dbReference type="Proteomes" id="UP000005801">
    <property type="component" value="Unassembled WGS sequence"/>
</dbReference>
<dbReference type="EMBL" id="ABCS01000119">
    <property type="protein sequence ID" value="EDM74684.1"/>
    <property type="molecule type" value="Genomic_DNA"/>
</dbReference>
<name>A6GHG7_9BACT</name>
<protein>
    <submittedName>
        <fullName evidence="1">Uncharacterized protein</fullName>
    </submittedName>
</protein>
<evidence type="ECO:0000313" key="2">
    <source>
        <dbReference type="Proteomes" id="UP000005801"/>
    </source>
</evidence>
<gene>
    <name evidence="1" type="ORF">PPSIR1_06566</name>
</gene>
<reference evidence="1 2" key="1">
    <citation type="submission" date="2007-06" db="EMBL/GenBank/DDBJ databases">
        <authorList>
            <person name="Shimkets L."/>
            <person name="Ferriera S."/>
            <person name="Johnson J."/>
            <person name="Kravitz S."/>
            <person name="Beeson K."/>
            <person name="Sutton G."/>
            <person name="Rogers Y.-H."/>
            <person name="Friedman R."/>
            <person name="Frazier M."/>
            <person name="Venter J.C."/>
        </authorList>
    </citation>
    <scope>NUCLEOTIDE SEQUENCE [LARGE SCALE GENOMIC DNA]</scope>
    <source>
        <strain evidence="1 2">SIR-1</strain>
    </source>
</reference>
<accession>A6GHG7</accession>